<feature type="non-terminal residue" evidence="2">
    <location>
        <position position="129"/>
    </location>
</feature>
<dbReference type="AlphaFoldDB" id="A0AA35SKM5"/>
<accession>A0AA35SKM5</accession>
<evidence type="ECO:0000256" key="1">
    <source>
        <dbReference type="SAM" id="MobiDB-lite"/>
    </source>
</evidence>
<dbReference type="EMBL" id="CASHTH010002529">
    <property type="protein sequence ID" value="CAI8031334.1"/>
    <property type="molecule type" value="Genomic_DNA"/>
</dbReference>
<evidence type="ECO:0000313" key="2">
    <source>
        <dbReference type="EMBL" id="CAI8031334.1"/>
    </source>
</evidence>
<feature type="region of interest" description="Disordered" evidence="1">
    <location>
        <begin position="1"/>
        <end position="45"/>
    </location>
</feature>
<feature type="compositionally biased region" description="Basic and acidic residues" evidence="1">
    <location>
        <begin position="21"/>
        <end position="31"/>
    </location>
</feature>
<gene>
    <name evidence="2" type="ORF">GBAR_LOCUS17798</name>
</gene>
<proteinExistence type="predicted"/>
<evidence type="ECO:0000313" key="3">
    <source>
        <dbReference type="Proteomes" id="UP001174909"/>
    </source>
</evidence>
<sequence>RKPASERAKSRTNKRKKRGRHGVEGQDRDGQAEAQSGGAAGQTYGSATRLGRRQVSVSASVANLWCVGFLERPCTLYLAYKILYYSQQNAMVSVEILCSNKLRFVLRFIRYSYEMGPLNKEYLIGRLCV</sequence>
<feature type="compositionally biased region" description="Basic residues" evidence="1">
    <location>
        <begin position="10"/>
        <end position="20"/>
    </location>
</feature>
<dbReference type="Proteomes" id="UP001174909">
    <property type="component" value="Unassembled WGS sequence"/>
</dbReference>
<organism evidence="2 3">
    <name type="scientific">Geodia barretti</name>
    <name type="common">Barrett's horny sponge</name>
    <dbReference type="NCBI Taxonomy" id="519541"/>
    <lineage>
        <taxon>Eukaryota</taxon>
        <taxon>Metazoa</taxon>
        <taxon>Porifera</taxon>
        <taxon>Demospongiae</taxon>
        <taxon>Heteroscleromorpha</taxon>
        <taxon>Tetractinellida</taxon>
        <taxon>Astrophorina</taxon>
        <taxon>Geodiidae</taxon>
        <taxon>Geodia</taxon>
    </lineage>
</organism>
<comment type="caution">
    <text evidence="2">The sequence shown here is derived from an EMBL/GenBank/DDBJ whole genome shotgun (WGS) entry which is preliminary data.</text>
</comment>
<name>A0AA35SKM5_GEOBA</name>
<protein>
    <submittedName>
        <fullName evidence="2">Uncharacterized protein</fullName>
    </submittedName>
</protein>
<keyword evidence="3" id="KW-1185">Reference proteome</keyword>
<reference evidence="2" key="1">
    <citation type="submission" date="2023-03" db="EMBL/GenBank/DDBJ databases">
        <authorList>
            <person name="Steffen K."/>
            <person name="Cardenas P."/>
        </authorList>
    </citation>
    <scope>NUCLEOTIDE SEQUENCE</scope>
</reference>